<evidence type="ECO:0000256" key="1">
    <source>
        <dbReference type="ARBA" id="ARBA00022490"/>
    </source>
</evidence>
<sequence>MTWVHVIGAGTSLPGEPVDNDRLGRRLGISAQWVEAFIGTRTRHFAVDLDDGRVRYSLADLCTAAGRQALDGAGLGPGDIDAVVLATATPDTLMPTTAAVVADRLGIDGVPAVQIQSGCSGAVQALDVASALLARTRRRSARAAAVLVVGGDVCTKHLALQRDFAGLPPAALVNYALFGDGAGAVVLSGESARRGGESGGRSAVLTHASHRTVGAGLAPGQVVEWFGPADIGTAGAGVAEDYKAIEERVPRMSCEAAAGLLKELDWAPDEVDFLLPPQLGGRMTAAITRRLREETGLTAATEISCVSRTGNNGNALPLLQLALLLPRLGPGDRALGVAIESSKWITASLAVEGGPG</sequence>
<keyword evidence="4" id="KW-1185">Reference proteome</keyword>
<dbReference type="AlphaFoldDB" id="A0A917ZRR3"/>
<dbReference type="SUPFAM" id="SSF53901">
    <property type="entry name" value="Thiolase-like"/>
    <property type="match status" value="2"/>
</dbReference>
<dbReference type="Pfam" id="PF08545">
    <property type="entry name" value="ACP_syn_III"/>
    <property type="match status" value="1"/>
</dbReference>
<feature type="domain" description="Beta-ketoacyl-[acyl-carrier-protein] synthase III N-terminal" evidence="2">
    <location>
        <begin position="115"/>
        <end position="191"/>
    </location>
</feature>
<dbReference type="GO" id="GO:0006633">
    <property type="term" value="P:fatty acid biosynthetic process"/>
    <property type="evidence" value="ECO:0007669"/>
    <property type="project" value="InterPro"/>
</dbReference>
<evidence type="ECO:0000313" key="3">
    <source>
        <dbReference type="EMBL" id="GGO89032.1"/>
    </source>
</evidence>
<protein>
    <submittedName>
        <fullName evidence="3">3-oxoacyl-[acyl-carrier-protein] synthase III</fullName>
    </submittedName>
</protein>
<dbReference type="PANTHER" id="PTHR34069">
    <property type="entry name" value="3-OXOACYL-[ACYL-CARRIER-PROTEIN] SYNTHASE 3"/>
    <property type="match status" value="1"/>
</dbReference>
<name>A0A917ZRR3_9ACTN</name>
<dbReference type="InterPro" id="IPR013751">
    <property type="entry name" value="ACP_syn_III_N"/>
</dbReference>
<accession>A0A917ZRR3</accession>
<evidence type="ECO:0000313" key="4">
    <source>
        <dbReference type="Proteomes" id="UP000641932"/>
    </source>
</evidence>
<dbReference type="GO" id="GO:0004315">
    <property type="term" value="F:3-oxoacyl-[acyl-carrier-protein] synthase activity"/>
    <property type="evidence" value="ECO:0007669"/>
    <property type="project" value="InterPro"/>
</dbReference>
<proteinExistence type="predicted"/>
<reference evidence="3" key="1">
    <citation type="journal article" date="2014" name="Int. J. Syst. Evol. Microbiol.">
        <title>Complete genome sequence of Corynebacterium casei LMG S-19264T (=DSM 44701T), isolated from a smear-ripened cheese.</title>
        <authorList>
            <consortium name="US DOE Joint Genome Institute (JGI-PGF)"/>
            <person name="Walter F."/>
            <person name="Albersmeier A."/>
            <person name="Kalinowski J."/>
            <person name="Ruckert C."/>
        </authorList>
    </citation>
    <scope>NUCLEOTIDE SEQUENCE</scope>
    <source>
        <strain evidence="3">CGMCC 4.7201</strain>
    </source>
</reference>
<dbReference type="RefSeq" id="WP_189132269.1">
    <property type="nucleotide sequence ID" value="NZ_BMMS01000012.1"/>
</dbReference>
<reference evidence="3" key="2">
    <citation type="submission" date="2020-09" db="EMBL/GenBank/DDBJ databases">
        <authorList>
            <person name="Sun Q."/>
            <person name="Zhou Y."/>
        </authorList>
    </citation>
    <scope>NUCLEOTIDE SEQUENCE</scope>
    <source>
        <strain evidence="3">CGMCC 4.7201</strain>
    </source>
</reference>
<dbReference type="GO" id="GO:0044550">
    <property type="term" value="P:secondary metabolite biosynthetic process"/>
    <property type="evidence" value="ECO:0007669"/>
    <property type="project" value="TreeGrafter"/>
</dbReference>
<dbReference type="Gene3D" id="3.40.47.10">
    <property type="match status" value="2"/>
</dbReference>
<gene>
    <name evidence="3" type="ORF">GCM10012280_31230</name>
</gene>
<evidence type="ECO:0000259" key="2">
    <source>
        <dbReference type="Pfam" id="PF08545"/>
    </source>
</evidence>
<dbReference type="Proteomes" id="UP000641932">
    <property type="component" value="Unassembled WGS sequence"/>
</dbReference>
<keyword evidence="1" id="KW-0963">Cytoplasm</keyword>
<dbReference type="InterPro" id="IPR016039">
    <property type="entry name" value="Thiolase-like"/>
</dbReference>
<dbReference type="EMBL" id="BMMS01000012">
    <property type="protein sequence ID" value="GGO89032.1"/>
    <property type="molecule type" value="Genomic_DNA"/>
</dbReference>
<organism evidence="3 4">
    <name type="scientific">Wenjunlia tyrosinilytica</name>
    <dbReference type="NCBI Taxonomy" id="1544741"/>
    <lineage>
        <taxon>Bacteria</taxon>
        <taxon>Bacillati</taxon>
        <taxon>Actinomycetota</taxon>
        <taxon>Actinomycetes</taxon>
        <taxon>Kitasatosporales</taxon>
        <taxon>Streptomycetaceae</taxon>
        <taxon>Wenjunlia</taxon>
    </lineage>
</organism>
<comment type="caution">
    <text evidence="3">The sequence shown here is derived from an EMBL/GenBank/DDBJ whole genome shotgun (WGS) entry which is preliminary data.</text>
</comment>
<dbReference type="PANTHER" id="PTHR34069:SF2">
    <property type="entry name" value="BETA-KETOACYL-[ACYL-CARRIER-PROTEIN] SYNTHASE III"/>
    <property type="match status" value="1"/>
</dbReference>